<sequence>MTDQKISIVTRLAIQWQNLDELKPKEKSDFSNASAIQLLDILEGQSNLHSFINSNNQTKQSDIARLESKLDLLLLMFSRSQYNHQYSHIPDFEVCLSAQSIQIKTSNEFKLNQFVEMNIFFNRNCSEPLLLSGTVTNVDSINGVSIKFDNIGELTQSFLEKYIFRLHRIDVARVRSLS</sequence>
<dbReference type="Pfam" id="PF16823">
    <property type="entry name" value="tPilZ"/>
    <property type="match status" value="1"/>
</dbReference>
<name>A0A3B1AJP9_9ZZZZ</name>
<feature type="domain" description="Cyclic di-GMP receptor atypical PilZ" evidence="1">
    <location>
        <begin position="58"/>
        <end position="175"/>
    </location>
</feature>
<dbReference type="AlphaFoldDB" id="A0A3B1AJP9"/>
<dbReference type="InterPro" id="IPR031800">
    <property type="entry name" value="PilZ_atypical"/>
</dbReference>
<reference evidence="2" key="1">
    <citation type="submission" date="2018-06" db="EMBL/GenBank/DDBJ databases">
        <authorList>
            <person name="Zhirakovskaya E."/>
        </authorList>
    </citation>
    <scope>NUCLEOTIDE SEQUENCE</scope>
</reference>
<dbReference type="EMBL" id="UOFS01000014">
    <property type="protein sequence ID" value="VAW94094.1"/>
    <property type="molecule type" value="Genomic_DNA"/>
</dbReference>
<protein>
    <recommendedName>
        <fullName evidence="1">Cyclic di-GMP receptor atypical PilZ domain-containing protein</fullName>
    </recommendedName>
</protein>
<accession>A0A3B1AJP9</accession>
<evidence type="ECO:0000313" key="2">
    <source>
        <dbReference type="EMBL" id="VAW94094.1"/>
    </source>
</evidence>
<proteinExistence type="predicted"/>
<evidence type="ECO:0000259" key="1">
    <source>
        <dbReference type="Pfam" id="PF16823"/>
    </source>
</evidence>
<organism evidence="2">
    <name type="scientific">hydrothermal vent metagenome</name>
    <dbReference type="NCBI Taxonomy" id="652676"/>
    <lineage>
        <taxon>unclassified sequences</taxon>
        <taxon>metagenomes</taxon>
        <taxon>ecological metagenomes</taxon>
    </lineage>
</organism>
<gene>
    <name evidence="2" type="ORF">MNBD_GAMMA22-2142</name>
</gene>